<accession>A0A9P5H1L8</accession>
<dbReference type="AlphaFoldDB" id="A0A9P5H1L8"/>
<reference evidence="3" key="1">
    <citation type="submission" date="2020-03" db="EMBL/GenBank/DDBJ databases">
        <title>Draft Genome Sequence of Cylindrodendrum hubeiense.</title>
        <authorList>
            <person name="Buettner E."/>
            <person name="Kellner H."/>
        </authorList>
    </citation>
    <scope>NUCLEOTIDE SEQUENCE</scope>
    <source>
        <strain evidence="3">IHI 201604</strain>
    </source>
</reference>
<keyword evidence="2" id="KW-1133">Transmembrane helix</keyword>
<sequence>MNGARTMPKQSYLANPPMRKSLADVGSGGQSHSPRVKKCEPYQASEREDYLRYTTEDTSTKAYEAYKANITTCYPQSPSPSLSPSPFTQEDQIYLYHRLPLQRPTTAQTTRLHFSQLTFVYQDLADRSLARAATMVPGLARERRQRMGVLATRLAKRYCGCKIVLSDRFVESVLSRHADGLKRPSRFWETVLDEVERANASWSLARLWILFCVIQSALVIFISWLLPPTAQSTLMVANALADIWSAAVLWERVHARYFATKGDEQELHDLMGGL</sequence>
<keyword evidence="2" id="KW-0812">Transmembrane</keyword>
<gene>
    <name evidence="3" type="ORF">G7Z17_g10727</name>
</gene>
<evidence type="ECO:0000313" key="4">
    <source>
        <dbReference type="Proteomes" id="UP000722485"/>
    </source>
</evidence>
<feature type="region of interest" description="Disordered" evidence="1">
    <location>
        <begin position="1"/>
        <end position="44"/>
    </location>
</feature>
<evidence type="ECO:0000256" key="2">
    <source>
        <dbReference type="SAM" id="Phobius"/>
    </source>
</evidence>
<proteinExistence type="predicted"/>
<comment type="caution">
    <text evidence="3">The sequence shown here is derived from an EMBL/GenBank/DDBJ whole genome shotgun (WGS) entry which is preliminary data.</text>
</comment>
<dbReference type="OrthoDB" id="4941199at2759"/>
<keyword evidence="2" id="KW-0472">Membrane</keyword>
<protein>
    <submittedName>
        <fullName evidence="3">Uncharacterized protein</fullName>
    </submittedName>
</protein>
<dbReference type="Proteomes" id="UP000722485">
    <property type="component" value="Unassembled WGS sequence"/>
</dbReference>
<dbReference type="EMBL" id="JAANBB010000365">
    <property type="protein sequence ID" value="KAF7543447.1"/>
    <property type="molecule type" value="Genomic_DNA"/>
</dbReference>
<feature type="transmembrane region" description="Helical" evidence="2">
    <location>
        <begin position="207"/>
        <end position="226"/>
    </location>
</feature>
<organism evidence="3 4">
    <name type="scientific">Cylindrodendrum hubeiense</name>
    <dbReference type="NCBI Taxonomy" id="595255"/>
    <lineage>
        <taxon>Eukaryota</taxon>
        <taxon>Fungi</taxon>
        <taxon>Dikarya</taxon>
        <taxon>Ascomycota</taxon>
        <taxon>Pezizomycotina</taxon>
        <taxon>Sordariomycetes</taxon>
        <taxon>Hypocreomycetidae</taxon>
        <taxon>Hypocreales</taxon>
        <taxon>Nectriaceae</taxon>
        <taxon>Cylindrodendrum</taxon>
    </lineage>
</organism>
<name>A0A9P5H1L8_9HYPO</name>
<evidence type="ECO:0000256" key="1">
    <source>
        <dbReference type="SAM" id="MobiDB-lite"/>
    </source>
</evidence>
<evidence type="ECO:0000313" key="3">
    <source>
        <dbReference type="EMBL" id="KAF7543447.1"/>
    </source>
</evidence>
<keyword evidence="4" id="KW-1185">Reference proteome</keyword>